<dbReference type="Proteomes" id="UP000053617">
    <property type="component" value="Unassembled WGS sequence"/>
</dbReference>
<proteinExistence type="predicted"/>
<dbReference type="STRING" id="1442369.A0A0D2IK48"/>
<dbReference type="EMBL" id="KN847479">
    <property type="protein sequence ID" value="KIX03606.1"/>
    <property type="molecule type" value="Genomic_DNA"/>
</dbReference>
<evidence type="ECO:0000313" key="1">
    <source>
        <dbReference type="EMBL" id="KIX03606.1"/>
    </source>
</evidence>
<dbReference type="GeneID" id="25295230"/>
<dbReference type="OrthoDB" id="3638488at2759"/>
<reference evidence="1 2" key="1">
    <citation type="submission" date="2015-01" db="EMBL/GenBank/DDBJ databases">
        <title>The Genome Sequence of Rhinocladiella mackenzie CBS 650.93.</title>
        <authorList>
            <consortium name="The Broad Institute Genomics Platform"/>
            <person name="Cuomo C."/>
            <person name="de Hoog S."/>
            <person name="Gorbushina A."/>
            <person name="Stielow B."/>
            <person name="Teixiera M."/>
            <person name="Abouelleil A."/>
            <person name="Chapman S.B."/>
            <person name="Priest M."/>
            <person name="Young S.K."/>
            <person name="Wortman J."/>
            <person name="Nusbaum C."/>
            <person name="Birren B."/>
        </authorList>
    </citation>
    <scope>NUCLEOTIDE SEQUENCE [LARGE SCALE GENOMIC DNA]</scope>
    <source>
        <strain evidence="1 2">CBS 650.93</strain>
    </source>
</reference>
<sequence length="74" mass="8902">MGYEKLNWFLWYEYQQSVMVKDVVEQVQAEESRKTRFKDNLQGGNREDRNLIYEKRIFVDAGGRLPPRHKALIL</sequence>
<dbReference type="VEuPathDB" id="FungiDB:Z518_07159"/>
<dbReference type="AlphaFoldDB" id="A0A0D2IK48"/>
<evidence type="ECO:0000313" key="2">
    <source>
        <dbReference type="Proteomes" id="UP000053617"/>
    </source>
</evidence>
<protein>
    <submittedName>
        <fullName evidence="1">Rhinocladiella mackenziei CBS 650.93 unplaced genomic scaffold supercont1.5, whole genome shotgun sequence</fullName>
    </submittedName>
</protein>
<keyword evidence="2" id="KW-1185">Reference proteome</keyword>
<gene>
    <name evidence="1" type="ORF">Z518_07159</name>
</gene>
<dbReference type="RefSeq" id="XP_013270742.1">
    <property type="nucleotide sequence ID" value="XM_013415288.1"/>
</dbReference>
<organism evidence="1 2">
    <name type="scientific">Rhinocladiella mackenziei CBS 650.93</name>
    <dbReference type="NCBI Taxonomy" id="1442369"/>
    <lineage>
        <taxon>Eukaryota</taxon>
        <taxon>Fungi</taxon>
        <taxon>Dikarya</taxon>
        <taxon>Ascomycota</taxon>
        <taxon>Pezizomycotina</taxon>
        <taxon>Eurotiomycetes</taxon>
        <taxon>Chaetothyriomycetidae</taxon>
        <taxon>Chaetothyriales</taxon>
        <taxon>Herpotrichiellaceae</taxon>
        <taxon>Rhinocladiella</taxon>
    </lineage>
</organism>
<dbReference type="HOGENOM" id="CLU_2689151_0_0_1"/>
<name>A0A0D2IK48_9EURO</name>
<accession>A0A0D2IK48</accession>